<keyword evidence="3" id="KW-1185">Reference proteome</keyword>
<name>A0A066Z067_9ACTN</name>
<dbReference type="eggNOG" id="COG1520">
    <property type="taxonomic scope" value="Bacteria"/>
</dbReference>
<dbReference type="InterPro" id="IPR015943">
    <property type="entry name" value="WD40/YVTN_repeat-like_dom_sf"/>
</dbReference>
<organism evidence="2 3">
    <name type="scientific">Kitasatospora cheerisanensis KCTC 2395</name>
    <dbReference type="NCBI Taxonomy" id="1348663"/>
    <lineage>
        <taxon>Bacteria</taxon>
        <taxon>Bacillati</taxon>
        <taxon>Actinomycetota</taxon>
        <taxon>Actinomycetes</taxon>
        <taxon>Kitasatosporales</taxon>
        <taxon>Streptomycetaceae</taxon>
        <taxon>Kitasatospora</taxon>
    </lineage>
</organism>
<dbReference type="SMART" id="SM00564">
    <property type="entry name" value="PQQ"/>
    <property type="match status" value="4"/>
</dbReference>
<dbReference type="SUPFAM" id="SSF50998">
    <property type="entry name" value="Quinoprotein alcohol dehydrogenase-like"/>
    <property type="match status" value="1"/>
</dbReference>
<proteinExistence type="predicted"/>
<evidence type="ECO:0000313" key="2">
    <source>
        <dbReference type="EMBL" id="KDN83575.1"/>
    </source>
</evidence>
<reference evidence="2 3" key="1">
    <citation type="submission" date="2014-05" db="EMBL/GenBank/DDBJ databases">
        <title>Draft Genome Sequence of Kitasatospora cheerisanensis KCTC 2395.</title>
        <authorList>
            <person name="Nam D.H."/>
        </authorList>
    </citation>
    <scope>NUCLEOTIDE SEQUENCE [LARGE SCALE GENOMIC DNA]</scope>
    <source>
        <strain evidence="2 3">KCTC 2395</strain>
    </source>
</reference>
<evidence type="ECO:0000313" key="3">
    <source>
        <dbReference type="Proteomes" id="UP000027178"/>
    </source>
</evidence>
<dbReference type="Proteomes" id="UP000027178">
    <property type="component" value="Unassembled WGS sequence"/>
</dbReference>
<dbReference type="PATRIC" id="fig|1348663.4.peg.4892"/>
<feature type="domain" description="Pyrrolo-quinoline quinone repeat" evidence="1">
    <location>
        <begin position="321"/>
        <end position="410"/>
    </location>
</feature>
<dbReference type="EMBL" id="JNBY01000095">
    <property type="protein sequence ID" value="KDN83575.1"/>
    <property type="molecule type" value="Genomic_DNA"/>
</dbReference>
<evidence type="ECO:0000259" key="1">
    <source>
        <dbReference type="Pfam" id="PF13360"/>
    </source>
</evidence>
<dbReference type="HOGENOM" id="CLU_615260_0_0_11"/>
<gene>
    <name evidence="2" type="ORF">KCH_50570</name>
</gene>
<dbReference type="Gene3D" id="2.130.10.10">
    <property type="entry name" value="YVTN repeat-like/Quinoprotein amine dehydrogenase"/>
    <property type="match status" value="2"/>
</dbReference>
<feature type="domain" description="Pyrrolo-quinoline quinone repeat" evidence="1">
    <location>
        <begin position="135"/>
        <end position="271"/>
    </location>
</feature>
<dbReference type="InterPro" id="IPR011047">
    <property type="entry name" value="Quinoprotein_ADH-like_sf"/>
</dbReference>
<dbReference type="PANTHER" id="PTHR34512:SF30">
    <property type="entry name" value="OUTER MEMBRANE PROTEIN ASSEMBLY FACTOR BAMB"/>
    <property type="match status" value="1"/>
</dbReference>
<accession>A0A066Z067</accession>
<sequence length="420" mass="44216">MARWRLLLGRTLLITVPAAALVGLARVFLANSGYWPGSSMTTAWEATDEGGPAAEFGGRGTWLVGDSLVRARHDGVTGFDAATGGRRWQYLPPRRTDICTVSPTVDGSLLLIAYGIRASLSDSAAGQADSAGCSTVAALDLSDGRELWHGPRVPEPHGLGNTHAEGLLAAGGGLGVVLDAGADARALRALNLRTGAPRWRAAAPAGCSPGLAAAAPQQVLALLTCGDELKPAAFDPADGKERWTVPLDDRRGVDTRTDVSFVAISPIPVRVNGNAPGFPAFAPDGRPTARIADSGARYGKISSATTADGRLYALTDGGRWGRLAAFDLATGDQLWQQDFGGARYKRSGLHAQGGKVMALLSSTKYGDSLHVFDADDGNELEDRAFRDHVGTADDLILHRDLVIAARADDADWPFSAFRRW</sequence>
<protein>
    <recommendedName>
        <fullName evidence="1">Pyrrolo-quinoline quinone repeat domain-containing protein</fullName>
    </recommendedName>
</protein>
<dbReference type="PANTHER" id="PTHR34512">
    <property type="entry name" value="CELL SURFACE PROTEIN"/>
    <property type="match status" value="1"/>
</dbReference>
<dbReference type="InterPro" id="IPR018391">
    <property type="entry name" value="PQQ_b-propeller_rpt"/>
</dbReference>
<comment type="caution">
    <text evidence="2">The sequence shown here is derived from an EMBL/GenBank/DDBJ whole genome shotgun (WGS) entry which is preliminary data.</text>
</comment>
<dbReference type="InterPro" id="IPR002372">
    <property type="entry name" value="PQQ_rpt_dom"/>
</dbReference>
<dbReference type="Pfam" id="PF13360">
    <property type="entry name" value="PQQ_2"/>
    <property type="match status" value="2"/>
</dbReference>
<dbReference type="AlphaFoldDB" id="A0A066Z067"/>